<keyword evidence="2" id="KW-1185">Reference proteome</keyword>
<accession>A0ACB8DPM3</accession>
<name>A0ACB8DPM3_DERSI</name>
<protein>
    <submittedName>
        <fullName evidence="1">Uncharacterized protein</fullName>
    </submittedName>
</protein>
<gene>
    <name evidence="1" type="ORF">HPB49_014856</name>
</gene>
<sequence length="273" mass="31245">MPAKAGTCFVPGCKSGYKSCPARVSSFRAPKDALKREQWARNIKRGDKELTNDCVVSERHFEATFIQRTYRHVNNGEMVEIPRDRPLLREDAVPTIFPDAPKYLTTKTPTRRKEGNLCEQGEPPTKRRTTVKQQAPEESEQVIEAQHAAESEFIEAVHTDTIEVEPQSEVSAEYVCRNIKLPNTSWNKLSFSTEPGTVTFGLCELEGAELDHLLLPKLVKLHQVGFVNHGKELTAKIVQFFVLTRLHFYTKSMNKDRSVQRQKQKHLKLRRCQ</sequence>
<proteinExistence type="predicted"/>
<comment type="caution">
    <text evidence="1">The sequence shown here is derived from an EMBL/GenBank/DDBJ whole genome shotgun (WGS) entry which is preliminary data.</text>
</comment>
<dbReference type="Proteomes" id="UP000821865">
    <property type="component" value="Chromosome 10"/>
</dbReference>
<evidence type="ECO:0000313" key="1">
    <source>
        <dbReference type="EMBL" id="KAH7974388.1"/>
    </source>
</evidence>
<reference evidence="1" key="1">
    <citation type="submission" date="2020-05" db="EMBL/GenBank/DDBJ databases">
        <title>Large-scale comparative analyses of tick genomes elucidate their genetic diversity and vector capacities.</title>
        <authorList>
            <person name="Jia N."/>
            <person name="Wang J."/>
            <person name="Shi W."/>
            <person name="Du L."/>
            <person name="Sun Y."/>
            <person name="Zhan W."/>
            <person name="Jiang J."/>
            <person name="Wang Q."/>
            <person name="Zhang B."/>
            <person name="Ji P."/>
            <person name="Sakyi L.B."/>
            <person name="Cui X."/>
            <person name="Yuan T."/>
            <person name="Jiang B."/>
            <person name="Yang W."/>
            <person name="Lam T.T.-Y."/>
            <person name="Chang Q."/>
            <person name="Ding S."/>
            <person name="Wang X."/>
            <person name="Zhu J."/>
            <person name="Ruan X."/>
            <person name="Zhao L."/>
            <person name="Wei J."/>
            <person name="Que T."/>
            <person name="Du C."/>
            <person name="Cheng J."/>
            <person name="Dai P."/>
            <person name="Han X."/>
            <person name="Huang E."/>
            <person name="Gao Y."/>
            <person name="Liu J."/>
            <person name="Shao H."/>
            <person name="Ye R."/>
            <person name="Li L."/>
            <person name="Wei W."/>
            <person name="Wang X."/>
            <person name="Wang C."/>
            <person name="Yang T."/>
            <person name="Huo Q."/>
            <person name="Li W."/>
            <person name="Guo W."/>
            <person name="Chen H."/>
            <person name="Zhou L."/>
            <person name="Ni X."/>
            <person name="Tian J."/>
            <person name="Zhou Y."/>
            <person name="Sheng Y."/>
            <person name="Liu T."/>
            <person name="Pan Y."/>
            <person name="Xia L."/>
            <person name="Li J."/>
            <person name="Zhao F."/>
            <person name="Cao W."/>
        </authorList>
    </citation>
    <scope>NUCLEOTIDE SEQUENCE</scope>
    <source>
        <strain evidence="1">Dsil-2018</strain>
    </source>
</reference>
<organism evidence="1 2">
    <name type="scientific">Dermacentor silvarum</name>
    <name type="common">Tick</name>
    <dbReference type="NCBI Taxonomy" id="543639"/>
    <lineage>
        <taxon>Eukaryota</taxon>
        <taxon>Metazoa</taxon>
        <taxon>Ecdysozoa</taxon>
        <taxon>Arthropoda</taxon>
        <taxon>Chelicerata</taxon>
        <taxon>Arachnida</taxon>
        <taxon>Acari</taxon>
        <taxon>Parasitiformes</taxon>
        <taxon>Ixodida</taxon>
        <taxon>Ixodoidea</taxon>
        <taxon>Ixodidae</taxon>
        <taxon>Rhipicephalinae</taxon>
        <taxon>Dermacentor</taxon>
    </lineage>
</organism>
<dbReference type="EMBL" id="CM023479">
    <property type="protein sequence ID" value="KAH7974388.1"/>
    <property type="molecule type" value="Genomic_DNA"/>
</dbReference>
<evidence type="ECO:0000313" key="2">
    <source>
        <dbReference type="Proteomes" id="UP000821865"/>
    </source>
</evidence>